<feature type="compositionally biased region" description="Acidic residues" evidence="1">
    <location>
        <begin position="144"/>
        <end position="156"/>
    </location>
</feature>
<feature type="compositionally biased region" description="Basic and acidic residues" evidence="1">
    <location>
        <begin position="157"/>
        <end position="166"/>
    </location>
</feature>
<sequence>MGDSDFTINIYHGGKFHDIGHGLEYLGGTVLEDLHFELDEWSLQEIVSELKKLGYKEYVKIWYYEPSYHLNPGLRELMNNGDAMRIGRLLISQTVKYCSVHVVDGCREGNDIEICLNDKDYVPTEAKYNGNDLIEVEVKSESESPSEEDRFDDSANDGDHEDHFGFDVEDENDGGVSNTFWGGFDGPLNKHDNAQAAGVDATVHDAAIG</sequence>
<feature type="region of interest" description="Disordered" evidence="1">
    <location>
        <begin position="139"/>
        <end position="182"/>
    </location>
</feature>
<protein>
    <recommendedName>
        <fullName evidence="2">PB1-like domain-containing protein</fullName>
    </recommendedName>
</protein>
<evidence type="ECO:0000313" key="3">
    <source>
        <dbReference type="EMBL" id="RYR66131.1"/>
    </source>
</evidence>
<dbReference type="Pfam" id="PF26130">
    <property type="entry name" value="PB1-like"/>
    <property type="match status" value="1"/>
</dbReference>
<comment type="caution">
    <text evidence="3">The sequence shown here is derived from an EMBL/GenBank/DDBJ whole genome shotgun (WGS) entry which is preliminary data.</text>
</comment>
<dbReference type="AlphaFoldDB" id="A0A445DSN5"/>
<evidence type="ECO:0000259" key="2">
    <source>
        <dbReference type="Pfam" id="PF26130"/>
    </source>
</evidence>
<proteinExistence type="predicted"/>
<gene>
    <name evidence="3" type="ORF">Ahy_A03g012073</name>
</gene>
<organism evidence="3 4">
    <name type="scientific">Arachis hypogaea</name>
    <name type="common">Peanut</name>
    <dbReference type="NCBI Taxonomy" id="3818"/>
    <lineage>
        <taxon>Eukaryota</taxon>
        <taxon>Viridiplantae</taxon>
        <taxon>Streptophyta</taxon>
        <taxon>Embryophyta</taxon>
        <taxon>Tracheophyta</taxon>
        <taxon>Spermatophyta</taxon>
        <taxon>Magnoliopsida</taxon>
        <taxon>eudicotyledons</taxon>
        <taxon>Gunneridae</taxon>
        <taxon>Pentapetalae</taxon>
        <taxon>rosids</taxon>
        <taxon>fabids</taxon>
        <taxon>Fabales</taxon>
        <taxon>Fabaceae</taxon>
        <taxon>Papilionoideae</taxon>
        <taxon>50 kb inversion clade</taxon>
        <taxon>dalbergioids sensu lato</taxon>
        <taxon>Dalbergieae</taxon>
        <taxon>Pterocarpus clade</taxon>
        <taxon>Arachis</taxon>
    </lineage>
</organism>
<dbReference type="Proteomes" id="UP000289738">
    <property type="component" value="Chromosome A03"/>
</dbReference>
<evidence type="ECO:0000313" key="4">
    <source>
        <dbReference type="Proteomes" id="UP000289738"/>
    </source>
</evidence>
<accession>A0A445DSN5</accession>
<dbReference type="InterPro" id="IPR058594">
    <property type="entry name" value="PB1-like_dom_pln"/>
</dbReference>
<dbReference type="EMBL" id="SDMP01000003">
    <property type="protein sequence ID" value="RYR66131.1"/>
    <property type="molecule type" value="Genomic_DNA"/>
</dbReference>
<reference evidence="3 4" key="1">
    <citation type="submission" date="2019-01" db="EMBL/GenBank/DDBJ databases">
        <title>Sequencing of cultivated peanut Arachis hypogaea provides insights into genome evolution and oil improvement.</title>
        <authorList>
            <person name="Chen X."/>
        </authorList>
    </citation>
    <scope>NUCLEOTIDE SEQUENCE [LARGE SCALE GENOMIC DNA]</scope>
    <source>
        <strain evidence="4">cv. Fuhuasheng</strain>
        <tissue evidence="3">Leaves</tissue>
    </source>
</reference>
<keyword evidence="4" id="KW-1185">Reference proteome</keyword>
<name>A0A445DSN5_ARAHY</name>
<feature type="domain" description="PB1-like" evidence="2">
    <location>
        <begin position="3"/>
        <end position="89"/>
    </location>
</feature>
<evidence type="ECO:0000256" key="1">
    <source>
        <dbReference type="SAM" id="MobiDB-lite"/>
    </source>
</evidence>